<proteinExistence type="predicted"/>
<dbReference type="Pfam" id="PF00005">
    <property type="entry name" value="ABC_tran"/>
    <property type="match status" value="1"/>
</dbReference>
<evidence type="ECO:0000256" key="2">
    <source>
        <dbReference type="ARBA" id="ARBA00022741"/>
    </source>
</evidence>
<protein>
    <submittedName>
        <fullName evidence="5">ABC-type nitrate/sulfonate/bicarbonate transport system, ATPase component</fullName>
    </submittedName>
</protein>
<evidence type="ECO:0000313" key="5">
    <source>
        <dbReference type="EMBL" id="AIC47962.1"/>
    </source>
</evidence>
<dbReference type="InterPro" id="IPR027417">
    <property type="entry name" value="P-loop_NTPase"/>
</dbReference>
<dbReference type="RefSeq" id="WP_084321442.1">
    <property type="nucleotide sequence ID" value="NZ_CP007490.1"/>
</dbReference>
<dbReference type="SUPFAM" id="SSF52540">
    <property type="entry name" value="P-loop containing nucleoside triphosphate hydrolases"/>
    <property type="match status" value="1"/>
</dbReference>
<keyword evidence="6" id="KW-1185">Reference proteome</keyword>
<dbReference type="PROSITE" id="PS50893">
    <property type="entry name" value="ABC_TRANSPORTER_2"/>
    <property type="match status" value="1"/>
</dbReference>
<dbReference type="InterPro" id="IPR003439">
    <property type="entry name" value="ABC_transporter-like_ATP-bd"/>
</dbReference>
<name>A0A060JHD3_9MICO</name>
<dbReference type="eggNOG" id="COG1116">
    <property type="taxonomic scope" value="Bacteria"/>
</dbReference>
<dbReference type="OrthoDB" id="8773773at2"/>
<dbReference type="PANTHER" id="PTHR42781">
    <property type="entry name" value="SPERMIDINE/PUTRESCINE IMPORT ATP-BINDING PROTEIN POTA"/>
    <property type="match status" value="1"/>
</dbReference>
<dbReference type="Proteomes" id="UP000067708">
    <property type="component" value="Chromosome"/>
</dbReference>
<dbReference type="InterPro" id="IPR017871">
    <property type="entry name" value="ABC_transporter-like_CS"/>
</dbReference>
<dbReference type="InterPro" id="IPR003593">
    <property type="entry name" value="AAA+_ATPase"/>
</dbReference>
<gene>
    <name evidence="5" type="ORF">Rhola_00011690</name>
</gene>
<dbReference type="KEGG" id="rla:Rhola_00011690"/>
<accession>A0A060JHD3</accession>
<evidence type="ECO:0000259" key="4">
    <source>
        <dbReference type="PROSITE" id="PS50893"/>
    </source>
</evidence>
<evidence type="ECO:0000256" key="1">
    <source>
        <dbReference type="ARBA" id="ARBA00022448"/>
    </source>
</evidence>
<dbReference type="AlphaFoldDB" id="A0A060JHD3"/>
<dbReference type="Gene3D" id="3.40.50.300">
    <property type="entry name" value="P-loop containing nucleotide triphosphate hydrolases"/>
    <property type="match status" value="1"/>
</dbReference>
<organism evidence="5 6">
    <name type="scientific">Rhodoluna lacicola</name>
    <dbReference type="NCBI Taxonomy" id="529884"/>
    <lineage>
        <taxon>Bacteria</taxon>
        <taxon>Bacillati</taxon>
        <taxon>Actinomycetota</taxon>
        <taxon>Actinomycetes</taxon>
        <taxon>Micrococcales</taxon>
        <taxon>Microbacteriaceae</taxon>
        <taxon>Luna cluster</taxon>
        <taxon>Luna-1 subcluster</taxon>
        <taxon>Rhodoluna</taxon>
    </lineage>
</organism>
<dbReference type="SMART" id="SM00382">
    <property type="entry name" value="AAA"/>
    <property type="match status" value="1"/>
</dbReference>
<dbReference type="PANTHER" id="PTHR42781:SF8">
    <property type="entry name" value="BICARBONATE TRANSPORT ATP-BINDING PROTEIN CMPC"/>
    <property type="match status" value="1"/>
</dbReference>
<dbReference type="PROSITE" id="PS00211">
    <property type="entry name" value="ABC_TRANSPORTER_1"/>
    <property type="match status" value="1"/>
</dbReference>
<dbReference type="InterPro" id="IPR050093">
    <property type="entry name" value="ABC_SmlMolc_Importer"/>
</dbReference>
<feature type="domain" description="ABC transporter" evidence="4">
    <location>
        <begin position="8"/>
        <end position="243"/>
    </location>
</feature>
<keyword evidence="2" id="KW-0547">Nucleotide-binding</keyword>
<evidence type="ECO:0000256" key="3">
    <source>
        <dbReference type="ARBA" id="ARBA00022840"/>
    </source>
</evidence>
<reference evidence="5 6" key="1">
    <citation type="journal article" date="2014" name="Int. J. Syst. Evol. Microbiol.">
        <title>Rhodoluna lacicola gen. nov., sp. nov., a planktonic freshwater bacterium with stream-lined genome.</title>
        <authorList>
            <person name="Hahn M."/>
            <person name="Schmidt J."/>
            <person name="Taipale S.J."/>
            <person name="Doolittle W.F."/>
            <person name="Koll U."/>
        </authorList>
    </citation>
    <scope>NUCLEOTIDE SEQUENCE [LARGE SCALE GENOMIC DNA]</scope>
    <source>
        <strain evidence="5 6">MWH-Ta8</strain>
    </source>
</reference>
<evidence type="ECO:0000313" key="6">
    <source>
        <dbReference type="Proteomes" id="UP000067708"/>
    </source>
</evidence>
<dbReference type="EMBL" id="CP007490">
    <property type="protein sequence ID" value="AIC47962.1"/>
    <property type="molecule type" value="Genomic_DNA"/>
</dbReference>
<keyword evidence="1" id="KW-0813">Transport</keyword>
<dbReference type="GO" id="GO:0005524">
    <property type="term" value="F:ATP binding"/>
    <property type="evidence" value="ECO:0007669"/>
    <property type="project" value="UniProtKB-KW"/>
</dbReference>
<sequence>MGNLAASLVGVSIKRGVGLRSNTVVSDLSFDISRGEILALVGTSGRGKTTVLHALAGLIGVSKGQIVHYPHDTDASGKSGRATGVVFQDALLLPWLTVNQNIRLGYKFKANRSGSKKEFDARVTSLLEILGIKELADRKVSELSGGQAQRVAIARTVATQPRVLLLDEPFSALDAATRSSLQNWLIELRNMLQLTVVIVTHDIDEALTLADRVLVLPASGESLKIFSSAEKGNTNKIKQEILASLASYEI</sequence>
<dbReference type="GO" id="GO:0016887">
    <property type="term" value="F:ATP hydrolysis activity"/>
    <property type="evidence" value="ECO:0007669"/>
    <property type="project" value="InterPro"/>
</dbReference>
<dbReference type="STRING" id="529884.Rhola_00011690"/>
<keyword evidence="3" id="KW-0067">ATP-binding</keyword>
<dbReference type="HOGENOM" id="CLU_000604_1_22_11"/>